<evidence type="ECO:0000313" key="3">
    <source>
        <dbReference type="Proteomes" id="UP000265614"/>
    </source>
</evidence>
<feature type="region of interest" description="Disordered" evidence="1">
    <location>
        <begin position="1"/>
        <end position="98"/>
    </location>
</feature>
<proteinExistence type="predicted"/>
<dbReference type="EMBL" id="QZEZ01000001">
    <property type="protein sequence ID" value="RJK97660.1"/>
    <property type="molecule type" value="Genomic_DNA"/>
</dbReference>
<dbReference type="AlphaFoldDB" id="A0A3A3Z085"/>
<evidence type="ECO:0000313" key="2">
    <source>
        <dbReference type="EMBL" id="RJK97660.1"/>
    </source>
</evidence>
<dbReference type="Proteomes" id="UP000265614">
    <property type="component" value="Unassembled WGS sequence"/>
</dbReference>
<reference evidence="2 3" key="1">
    <citation type="submission" date="2018-09" db="EMBL/GenBank/DDBJ databases">
        <title>YIM 75000 draft genome.</title>
        <authorList>
            <person name="Tang S."/>
            <person name="Feng Y."/>
        </authorList>
    </citation>
    <scope>NUCLEOTIDE SEQUENCE [LARGE SCALE GENOMIC DNA]</scope>
    <source>
        <strain evidence="2 3">YIM 75000</strain>
    </source>
</reference>
<gene>
    <name evidence="2" type="ORF">D5H78_01170</name>
</gene>
<feature type="compositionally biased region" description="Polar residues" evidence="1">
    <location>
        <begin position="52"/>
        <end position="65"/>
    </location>
</feature>
<organism evidence="2 3">
    <name type="scientific">Vallicoccus soli</name>
    <dbReference type="NCBI Taxonomy" id="2339232"/>
    <lineage>
        <taxon>Bacteria</taxon>
        <taxon>Bacillati</taxon>
        <taxon>Actinomycetota</taxon>
        <taxon>Actinomycetes</taxon>
        <taxon>Motilibacterales</taxon>
        <taxon>Vallicoccaceae</taxon>
        <taxon>Vallicoccus</taxon>
    </lineage>
</organism>
<keyword evidence="3" id="KW-1185">Reference proteome</keyword>
<comment type="caution">
    <text evidence="2">The sequence shown here is derived from an EMBL/GenBank/DDBJ whole genome shotgun (WGS) entry which is preliminary data.</text>
</comment>
<feature type="compositionally biased region" description="Polar residues" evidence="1">
    <location>
        <begin position="31"/>
        <end position="41"/>
    </location>
</feature>
<accession>A0A3A3Z085</accession>
<name>A0A3A3Z085_9ACTN</name>
<feature type="compositionally biased region" description="Low complexity" evidence="1">
    <location>
        <begin position="85"/>
        <end position="98"/>
    </location>
</feature>
<sequence>MGSNPATPTHDGRQSPSGGCRPSPYGGPGQRASTLTATTVSAGRPSEPYDGTMTQKRSPARTTASEPGFEVQPEVTPPVPQANQCPCVSCSSSPSTRR</sequence>
<protein>
    <submittedName>
        <fullName evidence="2">Uncharacterized protein</fullName>
    </submittedName>
</protein>
<evidence type="ECO:0000256" key="1">
    <source>
        <dbReference type="SAM" id="MobiDB-lite"/>
    </source>
</evidence>